<dbReference type="GO" id="GO:0007031">
    <property type="term" value="P:peroxisome organization"/>
    <property type="evidence" value="ECO:0007669"/>
    <property type="project" value="TreeGrafter"/>
</dbReference>
<dbReference type="RefSeq" id="XP_004179079.1">
    <property type="nucleotide sequence ID" value="XM_004179031.1"/>
</dbReference>
<reference evidence="9 10" key="1">
    <citation type="journal article" date="2011" name="Proc. Natl. Acad. Sci. U.S.A.">
        <title>Evolutionary erosion of yeast sex chromosomes by mating-type switching accidents.</title>
        <authorList>
            <person name="Gordon J.L."/>
            <person name="Armisen D."/>
            <person name="Proux-Wera E."/>
            <person name="Oheigeartaigh S.S."/>
            <person name="Byrne K.P."/>
            <person name="Wolfe K.H."/>
        </authorList>
    </citation>
    <scope>NUCLEOTIDE SEQUENCE [LARGE SCALE GENOMIC DNA]</scope>
    <source>
        <strain evidence="10">ATCC 34711 / CBS 6284 / DSM 70876 / NBRC 10599 / NRRL Y-10934 / UCD 77-7</strain>
    </source>
</reference>
<dbReference type="HOGENOM" id="CLU_024267_1_0_1"/>
<dbReference type="OrthoDB" id="74314at2759"/>
<dbReference type="STRING" id="1071380.I2GZK8"/>
<comment type="subcellular location">
    <subcellularLocation>
        <location evidence="1">Peroxisome membrane</location>
        <topology evidence="1">Multi-pass membrane protein</topology>
    </subcellularLocation>
</comment>
<dbReference type="InterPro" id="IPR010482">
    <property type="entry name" value="TECPR1-like_DysF"/>
</dbReference>
<feature type="domain" description="TECPR1-like DysF" evidence="8">
    <location>
        <begin position="175"/>
        <end position="564"/>
    </location>
</feature>
<evidence type="ECO:0000256" key="2">
    <source>
        <dbReference type="ARBA" id="ARBA00022692"/>
    </source>
</evidence>
<dbReference type="InterPro" id="IPR052816">
    <property type="entry name" value="Peroxisomal_Membrane_PEX28-32"/>
</dbReference>
<dbReference type="AlphaFoldDB" id="I2GZK8"/>
<evidence type="ECO:0000259" key="8">
    <source>
        <dbReference type="Pfam" id="PF06398"/>
    </source>
</evidence>
<name>I2GZK8_HENB6</name>
<organism evidence="9 10">
    <name type="scientific">Henningerozyma blattae (strain ATCC 34711 / CBS 6284 / DSM 70876 / NBRC 10599 / NRRL Y-10934 / UCD 77-7)</name>
    <name type="common">Yeast</name>
    <name type="synonym">Tetrapisispora blattae</name>
    <dbReference type="NCBI Taxonomy" id="1071380"/>
    <lineage>
        <taxon>Eukaryota</taxon>
        <taxon>Fungi</taxon>
        <taxon>Dikarya</taxon>
        <taxon>Ascomycota</taxon>
        <taxon>Saccharomycotina</taxon>
        <taxon>Saccharomycetes</taxon>
        <taxon>Saccharomycetales</taxon>
        <taxon>Saccharomycetaceae</taxon>
        <taxon>Henningerozyma</taxon>
    </lineage>
</organism>
<dbReference type="eggNOG" id="ENOG502QUW8">
    <property type="taxonomic scope" value="Eukaryota"/>
</dbReference>
<feature type="transmembrane region" description="Helical" evidence="7">
    <location>
        <begin position="381"/>
        <end position="400"/>
    </location>
</feature>
<dbReference type="PANTHER" id="PTHR28304:SF1">
    <property type="entry name" value="PEROXISOMAL MEMBRANE PROTEIN PEX28"/>
    <property type="match status" value="1"/>
</dbReference>
<evidence type="ECO:0000256" key="1">
    <source>
        <dbReference type="ARBA" id="ARBA00004585"/>
    </source>
</evidence>
<feature type="transmembrane region" description="Helical" evidence="7">
    <location>
        <begin position="359"/>
        <end position="375"/>
    </location>
</feature>
<dbReference type="KEGG" id="tbl:TBLA_0B07420"/>
<sequence>MDKLGSKYNGLASAYQKHSETISNLTDKGKDVINNSKASYQNIRDNHGISEVKNMVQNTISTSSLPTISSIPSMPSVPEIQNGLKGNYIDKTKEMGSTLLNSGKTQVINLANNNISGFEDLDFDNDENLQTNLGPLIDAFFDQVLLKAIKHKIPERERFTDKAKEIEAELSIIGLIKDIHIISEKLPAVYEFQDALIRIVTWRNPTGTLVCLILGTLMLMNPINIGIIISIFSIYCVMIPGFICKHPYRQDVMSITRRNVTKKCNTRNYGSSFFFDMATSGPSNAWYPISEIKEYDKDSSNLEVKEVDPNNNNIERSGIAFITTVKDIKNLIDHLIQINRMAEQFVFDIGGFKDEYKSSLIFIIWTLLVIIMIWISKFINWNIIIIGNLWIGMLLIHPIFREKLMKLFKTTETEEERLKKEEKLKEEKEKQKYVKKVNMKKMPMRVNDKVMIFDEKPEIAKIEIFEIYKRNELNFNKWEFFLYSTQVFDKNDSFRKSQTPPPGVQRLIDVTSPKPWVFDQNFDWEIDNDVRNWVMERDLVYSKENKMEDEYLVDNEFKRRRLVRTIIRYSAPLWNKNNF</sequence>
<evidence type="ECO:0000313" key="10">
    <source>
        <dbReference type="Proteomes" id="UP000002866"/>
    </source>
</evidence>
<dbReference type="OMA" id="WRLIFIQ"/>
<dbReference type="GeneID" id="14493789"/>
<evidence type="ECO:0000313" key="9">
    <source>
        <dbReference type="EMBL" id="CCH59560.1"/>
    </source>
</evidence>
<protein>
    <recommendedName>
        <fullName evidence="8">TECPR1-like DysF domain-containing protein</fullName>
    </recommendedName>
</protein>
<dbReference type="Pfam" id="PF06398">
    <property type="entry name" value="Pex24p"/>
    <property type="match status" value="1"/>
</dbReference>
<evidence type="ECO:0000256" key="7">
    <source>
        <dbReference type="SAM" id="Phobius"/>
    </source>
</evidence>
<dbReference type="EMBL" id="HE806317">
    <property type="protein sequence ID" value="CCH59560.1"/>
    <property type="molecule type" value="Genomic_DNA"/>
</dbReference>
<gene>
    <name evidence="9" type="primary">TBLA0B07420</name>
    <name evidence="9" type="ORF">TBLA_0B07420</name>
</gene>
<dbReference type="GO" id="GO:0005778">
    <property type="term" value="C:peroxisomal membrane"/>
    <property type="evidence" value="ECO:0007669"/>
    <property type="project" value="UniProtKB-SubCell"/>
</dbReference>
<accession>I2GZK8</accession>
<keyword evidence="3 7" id="KW-1133">Transmembrane helix</keyword>
<proteinExistence type="predicted"/>
<dbReference type="InParanoid" id="I2GZK8"/>
<keyword evidence="4 7" id="KW-0472">Membrane</keyword>
<dbReference type="PANTHER" id="PTHR28304">
    <property type="entry name" value="PEROXISOMAL MEMBRANE PROTEIN PEX29"/>
    <property type="match status" value="1"/>
</dbReference>
<evidence type="ECO:0000256" key="6">
    <source>
        <dbReference type="SAM" id="Coils"/>
    </source>
</evidence>
<dbReference type="Proteomes" id="UP000002866">
    <property type="component" value="Chromosome 2"/>
</dbReference>
<evidence type="ECO:0000256" key="4">
    <source>
        <dbReference type="ARBA" id="ARBA00023136"/>
    </source>
</evidence>
<feature type="coiled-coil region" evidence="6">
    <location>
        <begin position="401"/>
        <end position="431"/>
    </location>
</feature>
<keyword evidence="5" id="KW-0576">Peroxisome</keyword>
<keyword evidence="6" id="KW-0175">Coiled coil</keyword>
<feature type="transmembrane region" description="Helical" evidence="7">
    <location>
        <begin position="225"/>
        <end position="244"/>
    </location>
</feature>
<evidence type="ECO:0000256" key="3">
    <source>
        <dbReference type="ARBA" id="ARBA00022989"/>
    </source>
</evidence>
<evidence type="ECO:0000256" key="5">
    <source>
        <dbReference type="ARBA" id="ARBA00023140"/>
    </source>
</evidence>
<keyword evidence="10" id="KW-1185">Reference proteome</keyword>
<dbReference type="FunCoup" id="I2GZK8">
    <property type="interactions" value="34"/>
</dbReference>
<keyword evidence="2 7" id="KW-0812">Transmembrane</keyword>